<dbReference type="GO" id="GO:0005886">
    <property type="term" value="C:plasma membrane"/>
    <property type="evidence" value="ECO:0007669"/>
    <property type="project" value="UniProtKB-SubCell"/>
</dbReference>
<dbReference type="InterPro" id="IPR050445">
    <property type="entry name" value="Bact_polysacc_biosynth/exp"/>
</dbReference>
<comment type="subcellular location">
    <subcellularLocation>
        <location evidence="1">Cell membrane</location>
        <topology evidence="1">Multi-pass membrane protein</topology>
    </subcellularLocation>
</comment>
<dbReference type="Gene3D" id="3.40.50.300">
    <property type="entry name" value="P-loop containing nucleotide triphosphate hydrolases"/>
    <property type="match status" value="1"/>
</dbReference>
<feature type="transmembrane region" description="Helical" evidence="10">
    <location>
        <begin position="23"/>
        <end position="42"/>
    </location>
</feature>
<evidence type="ECO:0000256" key="3">
    <source>
        <dbReference type="ARBA" id="ARBA00022475"/>
    </source>
</evidence>
<dbReference type="CDD" id="cd05387">
    <property type="entry name" value="BY-kinase"/>
    <property type="match status" value="1"/>
</dbReference>
<accession>A0A1V4BQZ6</accession>
<dbReference type="Proteomes" id="UP000189835">
    <property type="component" value="Unassembled WGS sequence"/>
</dbReference>
<dbReference type="PANTHER" id="PTHR32309">
    <property type="entry name" value="TYROSINE-PROTEIN KINASE"/>
    <property type="match status" value="1"/>
</dbReference>
<feature type="coiled-coil region" evidence="9">
    <location>
        <begin position="175"/>
        <end position="286"/>
    </location>
</feature>
<dbReference type="NCBIfam" id="TIGR01007">
    <property type="entry name" value="eps_fam"/>
    <property type="match status" value="1"/>
</dbReference>
<dbReference type="Pfam" id="PF10609">
    <property type="entry name" value="ParA"/>
    <property type="match status" value="1"/>
</dbReference>
<evidence type="ECO:0000313" key="12">
    <source>
        <dbReference type="EMBL" id="OPF16866.1"/>
    </source>
</evidence>
<protein>
    <submittedName>
        <fullName evidence="12">Lipopolysaccharide biosynthesis protein</fullName>
    </submittedName>
</protein>
<sequence>MENRHLTEEIDFLKYWSIVKRHWLPATAVAMLPLMALLYLAFSSEKQYEASGKLKFKRENVTSALVTEAGEKIGKLDSLKVQDTPLDTEAEILQSAPIVTEVIKNLNLKDKKGELLIYEDFLKNLKVTNIPGTDILMVSYRSPSGDQSAKVVNEVMKNYLKNNITLNRAEVEAAKQFVSQQLPKAEKALREAESNLQSFKTKNQIVDLRGEASLLVQQIGQLDQQISQLQGEKAKVAAKSQELRQNIGTNPQKAIAQSKVNNSIAVQNARLKLQEVERELAVERTRYTEANPVVITLRDKQAVLKNLLNRAVQEAMTQPGSNSRVSQSKDLQDSLTEYLVSNEAENKGLIKQLTSLQETKAAYAQRAKQIPQLEQSQKVLERQVEIAQTSYQALRKNLQELEITEKQQVGNAQIVSDAVLSKYPKSSQKQLETIGIVVGGITYLLTTFLLELVSPSLKSIKEIKKIFPYTFLGSLPRPNKKMTNIILQEQPNSLFSQAYRRVLSQITIANPDKNPITVIVTSSIFGEGKSEVAANLALAKAELGSQVLIIDADLPNPQQQRIWSLDNDQGLSDILARKTQLSLAIKNISKNLDLILAGHQVINPLALFNSDKMESLLYESLETYDFIIIDAPPLLLNDITLQISPKTDGIIFVVNPEKLETTTAIQVQEILKKYQYNLLGLVVNGVRIDRESEPYFRYAKSYFNY</sequence>
<feature type="domain" description="Polysaccharide chain length determinant N-terminal" evidence="11">
    <location>
        <begin position="8"/>
        <end position="106"/>
    </location>
</feature>
<evidence type="ECO:0000256" key="6">
    <source>
        <dbReference type="ARBA" id="ARBA00022840"/>
    </source>
</evidence>
<keyword evidence="9" id="KW-0175">Coiled coil</keyword>
<evidence type="ECO:0000256" key="5">
    <source>
        <dbReference type="ARBA" id="ARBA00022741"/>
    </source>
</evidence>
<keyword evidence="7 10" id="KW-1133">Transmembrane helix</keyword>
<comment type="caution">
    <text evidence="12">The sequence shown here is derived from an EMBL/GenBank/DDBJ whole genome shotgun (WGS) entry which is preliminary data.</text>
</comment>
<evidence type="ECO:0000256" key="10">
    <source>
        <dbReference type="SAM" id="Phobius"/>
    </source>
</evidence>
<name>A0A1V4BQZ6_MICAE</name>
<dbReference type="GO" id="GO:0004713">
    <property type="term" value="F:protein tyrosine kinase activity"/>
    <property type="evidence" value="ECO:0007669"/>
    <property type="project" value="TreeGrafter"/>
</dbReference>
<dbReference type="PANTHER" id="PTHR32309:SF13">
    <property type="entry name" value="FERRIC ENTEROBACTIN TRANSPORT PROTEIN FEPE"/>
    <property type="match status" value="1"/>
</dbReference>
<dbReference type="SUPFAM" id="SSF52540">
    <property type="entry name" value="P-loop containing nucleoside triphosphate hydrolases"/>
    <property type="match status" value="1"/>
</dbReference>
<dbReference type="RefSeq" id="WP_079207644.1">
    <property type="nucleotide sequence ID" value="NZ_MVGR01000004.1"/>
</dbReference>
<evidence type="ECO:0000256" key="8">
    <source>
        <dbReference type="ARBA" id="ARBA00023136"/>
    </source>
</evidence>
<keyword evidence="5" id="KW-0547">Nucleotide-binding</keyword>
<evidence type="ECO:0000313" key="13">
    <source>
        <dbReference type="Proteomes" id="UP000189835"/>
    </source>
</evidence>
<evidence type="ECO:0000256" key="2">
    <source>
        <dbReference type="ARBA" id="ARBA00006683"/>
    </source>
</evidence>
<dbReference type="InterPro" id="IPR027417">
    <property type="entry name" value="P-loop_NTPase"/>
</dbReference>
<dbReference type="EMBL" id="MVGR01000004">
    <property type="protein sequence ID" value="OPF16866.1"/>
    <property type="molecule type" value="Genomic_DNA"/>
</dbReference>
<dbReference type="InterPro" id="IPR033756">
    <property type="entry name" value="YlxH/NBP35"/>
</dbReference>
<dbReference type="GO" id="GO:0005524">
    <property type="term" value="F:ATP binding"/>
    <property type="evidence" value="ECO:0007669"/>
    <property type="project" value="UniProtKB-KW"/>
</dbReference>
<evidence type="ECO:0000256" key="4">
    <source>
        <dbReference type="ARBA" id="ARBA00022692"/>
    </source>
</evidence>
<reference evidence="12 13" key="1">
    <citation type="submission" date="2017-02" db="EMBL/GenBank/DDBJ databases">
        <title>Genome sequence of Microcystis aeruginosa KW.</title>
        <authorList>
            <person name="Oh H.-M."/>
            <person name="Ahn C.-Y."/>
            <person name="Jeong H."/>
            <person name="Srivastava A."/>
            <person name="Lee H.-G."/>
            <person name="Kang S.-R."/>
        </authorList>
    </citation>
    <scope>NUCLEOTIDE SEQUENCE [LARGE SCALE GENOMIC DNA]</scope>
    <source>
        <strain evidence="12 13">KW</strain>
    </source>
</reference>
<gene>
    <name evidence="12" type="ORF">B1L04_12095</name>
</gene>
<evidence type="ECO:0000259" key="11">
    <source>
        <dbReference type="Pfam" id="PF02706"/>
    </source>
</evidence>
<keyword evidence="3" id="KW-1003">Cell membrane</keyword>
<keyword evidence="6" id="KW-0067">ATP-binding</keyword>
<organism evidence="12 13">
    <name type="scientific">Microcystis aeruginosa KW</name>
    <dbReference type="NCBI Taxonomy" id="1960155"/>
    <lineage>
        <taxon>Bacteria</taxon>
        <taxon>Bacillati</taxon>
        <taxon>Cyanobacteriota</taxon>
        <taxon>Cyanophyceae</taxon>
        <taxon>Oscillatoriophycideae</taxon>
        <taxon>Chroococcales</taxon>
        <taxon>Microcystaceae</taxon>
        <taxon>Microcystis</taxon>
    </lineage>
</organism>
<comment type="similarity">
    <text evidence="2">Belongs to the CpsC/CapA family.</text>
</comment>
<dbReference type="InterPro" id="IPR005702">
    <property type="entry name" value="Wzc-like_C"/>
</dbReference>
<proteinExistence type="inferred from homology"/>
<dbReference type="AlphaFoldDB" id="A0A1V4BQZ6"/>
<keyword evidence="8 10" id="KW-0472">Membrane</keyword>
<feature type="coiled-coil region" evidence="9">
    <location>
        <begin position="377"/>
        <end position="404"/>
    </location>
</feature>
<evidence type="ECO:0000256" key="7">
    <source>
        <dbReference type="ARBA" id="ARBA00022989"/>
    </source>
</evidence>
<dbReference type="InterPro" id="IPR003856">
    <property type="entry name" value="LPS_length_determ_N"/>
</dbReference>
<evidence type="ECO:0000256" key="1">
    <source>
        <dbReference type="ARBA" id="ARBA00004651"/>
    </source>
</evidence>
<keyword evidence="4 10" id="KW-0812">Transmembrane</keyword>
<dbReference type="Pfam" id="PF02706">
    <property type="entry name" value="Wzz"/>
    <property type="match status" value="1"/>
</dbReference>
<evidence type="ECO:0000256" key="9">
    <source>
        <dbReference type="SAM" id="Coils"/>
    </source>
</evidence>